<dbReference type="EMBL" id="CM009290">
    <property type="protein sequence ID" value="KAI9403509.1"/>
    <property type="molecule type" value="Genomic_DNA"/>
</dbReference>
<keyword evidence="2" id="KW-1185">Reference proteome</keyword>
<evidence type="ECO:0000313" key="2">
    <source>
        <dbReference type="Proteomes" id="UP000006729"/>
    </source>
</evidence>
<comment type="caution">
    <text evidence="1">The sequence shown here is derived from an EMBL/GenBank/DDBJ whole genome shotgun (WGS) entry which is preliminary data.</text>
</comment>
<organism evidence="1 2">
    <name type="scientific">Populus trichocarpa</name>
    <name type="common">Western balsam poplar</name>
    <name type="synonym">Populus balsamifera subsp. trichocarpa</name>
    <dbReference type="NCBI Taxonomy" id="3694"/>
    <lineage>
        <taxon>Eukaryota</taxon>
        <taxon>Viridiplantae</taxon>
        <taxon>Streptophyta</taxon>
        <taxon>Embryophyta</taxon>
        <taxon>Tracheophyta</taxon>
        <taxon>Spermatophyta</taxon>
        <taxon>Magnoliopsida</taxon>
        <taxon>eudicotyledons</taxon>
        <taxon>Gunneridae</taxon>
        <taxon>Pentapetalae</taxon>
        <taxon>rosids</taxon>
        <taxon>fabids</taxon>
        <taxon>Malpighiales</taxon>
        <taxon>Salicaceae</taxon>
        <taxon>Saliceae</taxon>
        <taxon>Populus</taxon>
    </lineage>
</organism>
<gene>
    <name evidence="1" type="ORF">POPTR_001G436433v4</name>
</gene>
<proteinExistence type="predicted"/>
<evidence type="ECO:0000313" key="1">
    <source>
        <dbReference type="EMBL" id="KAI9403509.1"/>
    </source>
</evidence>
<name>A0ACC0TQ31_POPTR</name>
<protein>
    <submittedName>
        <fullName evidence="1">Uncharacterized protein</fullName>
    </submittedName>
</protein>
<sequence length="114" mass="13815">MRVRIALTEKYKYSEQDLGNESDLLLRMNQFTRRFQFSSTMKNMLLNPLLFNILMKCGRTRLLRYLLIHMKEPIPCSRLIFLILVKFMFSITFWLHLSDIYAWVLGFYQFICIC</sequence>
<dbReference type="Proteomes" id="UP000006729">
    <property type="component" value="Chromosome 1"/>
</dbReference>
<reference evidence="1 2" key="1">
    <citation type="journal article" date="2006" name="Science">
        <title>The genome of black cottonwood, Populus trichocarpa (Torr. &amp; Gray).</title>
        <authorList>
            <person name="Tuskan G.A."/>
            <person name="Difazio S."/>
            <person name="Jansson S."/>
            <person name="Bohlmann J."/>
            <person name="Grigoriev I."/>
            <person name="Hellsten U."/>
            <person name="Putnam N."/>
            <person name="Ralph S."/>
            <person name="Rombauts S."/>
            <person name="Salamov A."/>
            <person name="Schein J."/>
            <person name="Sterck L."/>
            <person name="Aerts A."/>
            <person name="Bhalerao R.R."/>
            <person name="Bhalerao R.P."/>
            <person name="Blaudez D."/>
            <person name="Boerjan W."/>
            <person name="Brun A."/>
            <person name="Brunner A."/>
            <person name="Busov V."/>
            <person name="Campbell M."/>
            <person name="Carlson J."/>
            <person name="Chalot M."/>
            <person name="Chapman J."/>
            <person name="Chen G.L."/>
            <person name="Cooper D."/>
            <person name="Coutinho P.M."/>
            <person name="Couturier J."/>
            <person name="Covert S."/>
            <person name="Cronk Q."/>
            <person name="Cunningham R."/>
            <person name="Davis J."/>
            <person name="Degroeve S."/>
            <person name="Dejardin A."/>
            <person name="Depamphilis C."/>
            <person name="Detter J."/>
            <person name="Dirks B."/>
            <person name="Dubchak I."/>
            <person name="Duplessis S."/>
            <person name="Ehlting J."/>
            <person name="Ellis B."/>
            <person name="Gendler K."/>
            <person name="Goodstein D."/>
            <person name="Gribskov M."/>
            <person name="Grimwood J."/>
            <person name="Groover A."/>
            <person name="Gunter L."/>
            <person name="Hamberger B."/>
            <person name="Heinze B."/>
            <person name="Helariutta Y."/>
            <person name="Henrissat B."/>
            <person name="Holligan D."/>
            <person name="Holt R."/>
            <person name="Huang W."/>
            <person name="Islam-Faridi N."/>
            <person name="Jones S."/>
            <person name="Jones-Rhoades M."/>
            <person name="Jorgensen R."/>
            <person name="Joshi C."/>
            <person name="Kangasjarvi J."/>
            <person name="Karlsson J."/>
            <person name="Kelleher C."/>
            <person name="Kirkpatrick R."/>
            <person name="Kirst M."/>
            <person name="Kohler A."/>
            <person name="Kalluri U."/>
            <person name="Larimer F."/>
            <person name="Leebens-Mack J."/>
            <person name="Leple J.C."/>
            <person name="Locascio P."/>
            <person name="Lou Y."/>
            <person name="Lucas S."/>
            <person name="Martin F."/>
            <person name="Montanini B."/>
            <person name="Napoli C."/>
            <person name="Nelson D.R."/>
            <person name="Nelson C."/>
            <person name="Nieminen K."/>
            <person name="Nilsson O."/>
            <person name="Pereda V."/>
            <person name="Peter G."/>
            <person name="Philippe R."/>
            <person name="Pilate G."/>
            <person name="Poliakov A."/>
            <person name="Razumovskaya J."/>
            <person name="Richardson P."/>
            <person name="Rinaldi C."/>
            <person name="Ritland K."/>
            <person name="Rouze P."/>
            <person name="Ryaboy D."/>
            <person name="Schmutz J."/>
            <person name="Schrader J."/>
            <person name="Segerman B."/>
            <person name="Shin H."/>
            <person name="Siddiqui A."/>
            <person name="Sterky F."/>
            <person name="Terry A."/>
            <person name="Tsai C.J."/>
            <person name="Uberbacher E."/>
            <person name="Unneberg P."/>
            <person name="Vahala J."/>
            <person name="Wall K."/>
            <person name="Wessler S."/>
            <person name="Yang G."/>
            <person name="Yin T."/>
            <person name="Douglas C."/>
            <person name="Marra M."/>
            <person name="Sandberg G."/>
            <person name="Van de Peer Y."/>
            <person name="Rokhsar D."/>
        </authorList>
    </citation>
    <scope>NUCLEOTIDE SEQUENCE [LARGE SCALE GENOMIC DNA]</scope>
    <source>
        <strain evidence="2">cv. Nisqually</strain>
    </source>
</reference>
<accession>A0ACC0TQ31</accession>